<feature type="repeat" description="WD" evidence="4">
    <location>
        <begin position="92"/>
        <end position="133"/>
    </location>
</feature>
<dbReference type="AlphaFoldDB" id="A0AAV4XJZ4"/>
<comment type="similarity">
    <text evidence="3">Belongs to the THOC3 family.</text>
</comment>
<accession>A0AAV4XJZ4</accession>
<dbReference type="PANTHER" id="PTHR22839:SF0">
    <property type="entry name" value="THO COMPLEX SUBUNIT 3"/>
    <property type="match status" value="1"/>
</dbReference>
<evidence type="ECO:0000256" key="3">
    <source>
        <dbReference type="ARBA" id="ARBA00046343"/>
    </source>
</evidence>
<dbReference type="GO" id="GO:0000445">
    <property type="term" value="C:THO complex part of transcription export complex"/>
    <property type="evidence" value="ECO:0007669"/>
    <property type="project" value="TreeGrafter"/>
</dbReference>
<reference evidence="5 6" key="1">
    <citation type="submission" date="2021-06" db="EMBL/GenBank/DDBJ databases">
        <title>Caerostris extrusa draft genome.</title>
        <authorList>
            <person name="Kono N."/>
            <person name="Arakawa K."/>
        </authorList>
    </citation>
    <scope>NUCLEOTIDE SEQUENCE [LARGE SCALE GENOMIC DNA]</scope>
</reference>
<keyword evidence="6" id="KW-1185">Reference proteome</keyword>
<dbReference type="GO" id="GO:0006406">
    <property type="term" value="P:mRNA export from nucleus"/>
    <property type="evidence" value="ECO:0007669"/>
    <property type="project" value="InterPro"/>
</dbReference>
<dbReference type="InterPro" id="IPR040132">
    <property type="entry name" value="Tex1/THOC3"/>
</dbReference>
<dbReference type="InterPro" id="IPR015943">
    <property type="entry name" value="WD40/YVTN_repeat-like_dom_sf"/>
</dbReference>
<proteinExistence type="inferred from homology"/>
<dbReference type="EMBL" id="BPLR01000354">
    <property type="protein sequence ID" value="GIY94129.1"/>
    <property type="molecule type" value="Genomic_DNA"/>
</dbReference>
<dbReference type="Pfam" id="PF00400">
    <property type="entry name" value="WD40"/>
    <property type="match status" value="3"/>
</dbReference>
<name>A0AAV4XJZ4_CAEEX</name>
<dbReference type="Proteomes" id="UP001054945">
    <property type="component" value="Unassembled WGS sequence"/>
</dbReference>
<dbReference type="SUPFAM" id="SSF50978">
    <property type="entry name" value="WD40 repeat-like"/>
    <property type="match status" value="1"/>
</dbReference>
<protein>
    <submittedName>
        <fullName evidence="5">THO complex subunit 3</fullName>
    </submittedName>
</protein>
<sequence>MPIPNMCKEHTFKGHGDSVDQLCWHPTNPDLLATASLDKTVRIWDAKSLKAVANIQTKGENINICWSPNGQTIAVGCIYILSYPDLQVRHILNAHPANCICIEFDKTGQYFATGSVDALVSLWDVETLVCVRTFSRLEWPVRTISFSYDSCMLASASEDHLVDIADVNTGEKIAEVPCESPTFTVAWHPKRHLLAFACDDKDKHVRERDAGTVKLFGLSSDS</sequence>
<dbReference type="InterPro" id="IPR020472">
    <property type="entry name" value="WD40_PAC1"/>
</dbReference>
<evidence type="ECO:0000313" key="5">
    <source>
        <dbReference type="EMBL" id="GIY94129.1"/>
    </source>
</evidence>
<evidence type="ECO:0000313" key="6">
    <source>
        <dbReference type="Proteomes" id="UP001054945"/>
    </source>
</evidence>
<feature type="repeat" description="WD" evidence="4">
    <location>
        <begin position="12"/>
        <end position="54"/>
    </location>
</feature>
<keyword evidence="1 4" id="KW-0853">WD repeat</keyword>
<keyword evidence="2" id="KW-0677">Repeat</keyword>
<dbReference type="InterPro" id="IPR019775">
    <property type="entry name" value="WD40_repeat_CS"/>
</dbReference>
<evidence type="ECO:0000256" key="4">
    <source>
        <dbReference type="PROSITE-ProRule" id="PRU00221"/>
    </source>
</evidence>
<dbReference type="InterPro" id="IPR001680">
    <property type="entry name" value="WD40_rpt"/>
</dbReference>
<evidence type="ECO:0000256" key="2">
    <source>
        <dbReference type="ARBA" id="ARBA00022737"/>
    </source>
</evidence>
<dbReference type="Gene3D" id="2.130.10.10">
    <property type="entry name" value="YVTN repeat-like/Quinoprotein amine dehydrogenase"/>
    <property type="match status" value="2"/>
</dbReference>
<dbReference type="PANTHER" id="PTHR22839">
    <property type="entry name" value="THO COMPLEX SUBUNIT 3 THO3"/>
    <property type="match status" value="1"/>
</dbReference>
<comment type="caution">
    <text evidence="5">The sequence shown here is derived from an EMBL/GenBank/DDBJ whole genome shotgun (WGS) entry which is preliminary data.</text>
</comment>
<organism evidence="5 6">
    <name type="scientific">Caerostris extrusa</name>
    <name type="common">Bark spider</name>
    <name type="synonym">Caerostris bankana</name>
    <dbReference type="NCBI Taxonomy" id="172846"/>
    <lineage>
        <taxon>Eukaryota</taxon>
        <taxon>Metazoa</taxon>
        <taxon>Ecdysozoa</taxon>
        <taxon>Arthropoda</taxon>
        <taxon>Chelicerata</taxon>
        <taxon>Arachnida</taxon>
        <taxon>Araneae</taxon>
        <taxon>Araneomorphae</taxon>
        <taxon>Entelegynae</taxon>
        <taxon>Araneoidea</taxon>
        <taxon>Araneidae</taxon>
        <taxon>Caerostris</taxon>
    </lineage>
</organism>
<dbReference type="PROSITE" id="PS50082">
    <property type="entry name" value="WD_REPEATS_2"/>
    <property type="match status" value="2"/>
</dbReference>
<gene>
    <name evidence="5" type="primary">THOC3</name>
    <name evidence="5" type="ORF">CEXT_781181</name>
</gene>
<dbReference type="SMART" id="SM00320">
    <property type="entry name" value="WD40"/>
    <property type="match status" value="5"/>
</dbReference>
<dbReference type="PROSITE" id="PS50294">
    <property type="entry name" value="WD_REPEATS_REGION"/>
    <property type="match status" value="2"/>
</dbReference>
<evidence type="ECO:0000256" key="1">
    <source>
        <dbReference type="ARBA" id="ARBA00022574"/>
    </source>
</evidence>
<dbReference type="InterPro" id="IPR036322">
    <property type="entry name" value="WD40_repeat_dom_sf"/>
</dbReference>
<dbReference type="PROSITE" id="PS00678">
    <property type="entry name" value="WD_REPEATS_1"/>
    <property type="match status" value="1"/>
</dbReference>
<dbReference type="PRINTS" id="PR00320">
    <property type="entry name" value="GPROTEINBRPT"/>
</dbReference>